<evidence type="ECO:0000256" key="6">
    <source>
        <dbReference type="ARBA" id="ARBA00023136"/>
    </source>
</evidence>
<dbReference type="NCBIfam" id="TIGR00879">
    <property type="entry name" value="SP"/>
    <property type="match status" value="1"/>
</dbReference>
<dbReference type="GO" id="GO:0016020">
    <property type="term" value="C:membrane"/>
    <property type="evidence" value="ECO:0007669"/>
    <property type="project" value="UniProtKB-SubCell"/>
</dbReference>
<feature type="transmembrane region" description="Helical" evidence="9">
    <location>
        <begin position="85"/>
        <end position="105"/>
    </location>
</feature>
<feature type="transmembrane region" description="Helical" evidence="9">
    <location>
        <begin position="403"/>
        <end position="427"/>
    </location>
</feature>
<keyword evidence="6 9" id="KW-0472">Membrane</keyword>
<dbReference type="Pfam" id="PF00083">
    <property type="entry name" value="Sugar_tr"/>
    <property type="match status" value="1"/>
</dbReference>
<protein>
    <submittedName>
        <fullName evidence="11">Glucose transporter</fullName>
    </submittedName>
</protein>
<feature type="transmembrane region" description="Helical" evidence="9">
    <location>
        <begin position="266"/>
        <end position="287"/>
    </location>
</feature>
<sequence>MPLSPRLYTFLCGSVAAFGAALFGYDLGVISYVTVAPNFLSVTGLEEPTTQNENYLGFIVSSMLLGAFAGSVPAGLIADKFSRRFSIVIGGLVFIVGGILQTAAASKGMMMAGRFFAGWGIGSLGVLVPLYQSEIAHPSQRGRMIATFQFSLGLGAFIAGWVAYGCAQGSPGTALQWRLPLAFQMFPAIPLVSLIYLLPESPRWLMIKGRQEESLRALARLHASGNIEDPFVQGEFMEMRSKVTEEASMQASWSDIFRNRTNARKVLLGVILQFSVQMTGVSAIQYYSPRVYSAVGFKGNTPLLIQSINNINGLAGELLCILFLDKVGRRIPLIGGNIISGICFAVCTGLAKQFATGTTSSRGLGILFVAMTFIYNNIFSSCIGPLSWVYPVEIMNTGIRAKAASLTTMASWLANFMIGQVSPIAFAKIGWRYYLVFTVCSFTNALTFYLFFPETKGRTLEEMDSYFRDNHWIVPLARVQGVSVSEREQQLAHGQTTAVLPHESKEEPVVYEEKA</sequence>
<accession>A0A1B9GH34</accession>
<evidence type="ECO:0000256" key="7">
    <source>
        <dbReference type="ARBA" id="ARBA00049119"/>
    </source>
</evidence>
<dbReference type="PANTHER" id="PTHR48022:SF37">
    <property type="entry name" value="MAJOR FACILITATOR SUPERFAMILY (MFS) PROFILE DOMAIN-CONTAINING PROTEIN-RELATED"/>
    <property type="match status" value="1"/>
</dbReference>
<proteinExistence type="inferred from homology"/>
<dbReference type="InterPro" id="IPR036259">
    <property type="entry name" value="MFS_trans_sf"/>
</dbReference>
<feature type="transmembrane region" description="Helical" evidence="9">
    <location>
        <begin position="331"/>
        <end position="351"/>
    </location>
</feature>
<evidence type="ECO:0000313" key="12">
    <source>
        <dbReference type="Proteomes" id="UP000092666"/>
    </source>
</evidence>
<feature type="domain" description="Major facilitator superfamily (MFS) profile" evidence="10">
    <location>
        <begin position="12"/>
        <end position="456"/>
    </location>
</feature>
<evidence type="ECO:0000256" key="9">
    <source>
        <dbReference type="SAM" id="Phobius"/>
    </source>
</evidence>
<gene>
    <name evidence="11" type="ORF">I316_08006</name>
</gene>
<dbReference type="Gene3D" id="1.20.1250.20">
    <property type="entry name" value="MFS general substrate transporter like domains"/>
    <property type="match status" value="1"/>
</dbReference>
<evidence type="ECO:0000256" key="8">
    <source>
        <dbReference type="RuleBase" id="RU003346"/>
    </source>
</evidence>
<comment type="subcellular location">
    <subcellularLocation>
        <location evidence="1">Membrane</location>
        <topology evidence="1">Multi-pass membrane protein</topology>
    </subcellularLocation>
</comment>
<dbReference type="Proteomes" id="UP000092666">
    <property type="component" value="Unassembled WGS sequence"/>
</dbReference>
<reference evidence="12" key="2">
    <citation type="submission" date="2013-12" db="EMBL/GenBank/DDBJ databases">
        <title>Evolution of pathogenesis and genome organization in the Tremellales.</title>
        <authorList>
            <person name="Cuomo C."/>
            <person name="Litvintseva A."/>
            <person name="Heitman J."/>
            <person name="Chen Y."/>
            <person name="Sun S."/>
            <person name="Springer D."/>
            <person name="Dromer F."/>
            <person name="Young S."/>
            <person name="Zeng Q."/>
            <person name="Chapman S."/>
            <person name="Gujja S."/>
            <person name="Saif S."/>
            <person name="Birren B."/>
        </authorList>
    </citation>
    <scope>NUCLEOTIDE SEQUENCE [LARGE SCALE GENOMIC DNA]</scope>
    <source>
        <strain evidence="12">BCC8398</strain>
    </source>
</reference>
<evidence type="ECO:0000256" key="2">
    <source>
        <dbReference type="ARBA" id="ARBA00010992"/>
    </source>
</evidence>
<dbReference type="InterPro" id="IPR005828">
    <property type="entry name" value="MFS_sugar_transport-like"/>
</dbReference>
<evidence type="ECO:0000256" key="4">
    <source>
        <dbReference type="ARBA" id="ARBA00022692"/>
    </source>
</evidence>
<dbReference type="OrthoDB" id="4142200at2759"/>
<dbReference type="PANTHER" id="PTHR48022">
    <property type="entry name" value="PLASTIDIC GLUCOSE TRANSPORTER 4"/>
    <property type="match status" value="1"/>
</dbReference>
<name>A0A1B9GH34_9TREE</name>
<reference evidence="11 12" key="1">
    <citation type="submission" date="2013-07" db="EMBL/GenBank/DDBJ databases">
        <title>The Genome Sequence of Cryptococcus heveanensis BCC8398.</title>
        <authorList>
            <consortium name="The Broad Institute Genome Sequencing Platform"/>
            <person name="Cuomo C."/>
            <person name="Litvintseva A."/>
            <person name="Chen Y."/>
            <person name="Heitman J."/>
            <person name="Sun S."/>
            <person name="Springer D."/>
            <person name="Dromer F."/>
            <person name="Young S.K."/>
            <person name="Zeng Q."/>
            <person name="Gargeya S."/>
            <person name="Fitzgerald M."/>
            <person name="Abouelleil A."/>
            <person name="Alvarado L."/>
            <person name="Berlin A.M."/>
            <person name="Chapman S.B."/>
            <person name="Dewar J."/>
            <person name="Goldberg J."/>
            <person name="Griggs A."/>
            <person name="Gujja S."/>
            <person name="Hansen M."/>
            <person name="Howarth C."/>
            <person name="Imamovic A."/>
            <person name="Larimer J."/>
            <person name="McCowan C."/>
            <person name="Murphy C."/>
            <person name="Pearson M."/>
            <person name="Priest M."/>
            <person name="Roberts A."/>
            <person name="Saif S."/>
            <person name="Shea T."/>
            <person name="Sykes S."/>
            <person name="Wortman J."/>
            <person name="Nusbaum C."/>
            <person name="Birren B."/>
        </authorList>
    </citation>
    <scope>NUCLEOTIDE SEQUENCE [LARGE SCALE GENOMIC DNA]</scope>
    <source>
        <strain evidence="11 12">BCC8398</strain>
    </source>
</reference>
<keyword evidence="12" id="KW-1185">Reference proteome</keyword>
<keyword evidence="4 9" id="KW-0812">Transmembrane</keyword>
<dbReference type="PRINTS" id="PR00171">
    <property type="entry name" value="SUGRTRNSPORT"/>
</dbReference>
<comment type="catalytic activity">
    <reaction evidence="7">
        <text>myo-inositol(out) + H(+)(out) = myo-inositol(in) + H(+)(in)</text>
        <dbReference type="Rhea" id="RHEA:60364"/>
        <dbReference type="ChEBI" id="CHEBI:15378"/>
        <dbReference type="ChEBI" id="CHEBI:17268"/>
    </reaction>
</comment>
<feature type="transmembrane region" description="Helical" evidence="9">
    <location>
        <begin position="177"/>
        <end position="198"/>
    </location>
</feature>
<feature type="transmembrane region" description="Helical" evidence="9">
    <location>
        <begin position="111"/>
        <end position="132"/>
    </location>
</feature>
<feature type="transmembrane region" description="Helical" evidence="9">
    <location>
        <begin position="307"/>
        <end position="324"/>
    </location>
</feature>
<comment type="similarity">
    <text evidence="2 8">Belongs to the major facilitator superfamily. Sugar transporter (TC 2.A.1.1) family.</text>
</comment>
<dbReference type="EMBL" id="KV700153">
    <property type="protein sequence ID" value="OCF30362.1"/>
    <property type="molecule type" value="Genomic_DNA"/>
</dbReference>
<dbReference type="InterPro" id="IPR020846">
    <property type="entry name" value="MFS_dom"/>
</dbReference>
<evidence type="ECO:0000256" key="1">
    <source>
        <dbReference type="ARBA" id="ARBA00004141"/>
    </source>
</evidence>
<dbReference type="InterPro" id="IPR003663">
    <property type="entry name" value="Sugar/inositol_transpt"/>
</dbReference>
<dbReference type="AlphaFoldDB" id="A0A1B9GH34"/>
<dbReference type="PROSITE" id="PS50850">
    <property type="entry name" value="MFS"/>
    <property type="match status" value="1"/>
</dbReference>
<keyword evidence="5 9" id="KW-1133">Transmembrane helix</keyword>
<evidence type="ECO:0000259" key="10">
    <source>
        <dbReference type="PROSITE" id="PS50850"/>
    </source>
</evidence>
<dbReference type="FunFam" id="1.20.1250.20:FF:000090">
    <property type="entry name" value="MFS sugar transporter, putative"/>
    <property type="match status" value="1"/>
</dbReference>
<feature type="transmembrane region" description="Helical" evidence="9">
    <location>
        <begin position="433"/>
        <end position="452"/>
    </location>
</feature>
<dbReference type="SUPFAM" id="SSF103473">
    <property type="entry name" value="MFS general substrate transporter"/>
    <property type="match status" value="1"/>
</dbReference>
<organism evidence="11 12">
    <name type="scientific">Kwoniella heveanensis BCC8398</name>
    <dbReference type="NCBI Taxonomy" id="1296120"/>
    <lineage>
        <taxon>Eukaryota</taxon>
        <taxon>Fungi</taxon>
        <taxon>Dikarya</taxon>
        <taxon>Basidiomycota</taxon>
        <taxon>Agaricomycotina</taxon>
        <taxon>Tremellomycetes</taxon>
        <taxon>Tremellales</taxon>
        <taxon>Cryptococcaceae</taxon>
        <taxon>Kwoniella</taxon>
    </lineage>
</organism>
<evidence type="ECO:0000256" key="5">
    <source>
        <dbReference type="ARBA" id="ARBA00022989"/>
    </source>
</evidence>
<evidence type="ECO:0000313" key="11">
    <source>
        <dbReference type="EMBL" id="OCF30362.1"/>
    </source>
</evidence>
<feature type="transmembrane region" description="Helical" evidence="9">
    <location>
        <begin position="363"/>
        <end position="391"/>
    </location>
</feature>
<feature type="transmembrane region" description="Helical" evidence="9">
    <location>
        <begin position="55"/>
        <end position="78"/>
    </location>
</feature>
<evidence type="ECO:0000256" key="3">
    <source>
        <dbReference type="ARBA" id="ARBA00022448"/>
    </source>
</evidence>
<keyword evidence="11" id="KW-0762">Sugar transport</keyword>
<feature type="transmembrane region" description="Helical" evidence="9">
    <location>
        <begin position="144"/>
        <end position="165"/>
    </location>
</feature>
<keyword evidence="3 8" id="KW-0813">Transport</keyword>
<dbReference type="GO" id="GO:0005351">
    <property type="term" value="F:carbohydrate:proton symporter activity"/>
    <property type="evidence" value="ECO:0007669"/>
    <property type="project" value="TreeGrafter"/>
</dbReference>
<feature type="transmembrane region" description="Helical" evidence="9">
    <location>
        <begin position="7"/>
        <end position="35"/>
    </location>
</feature>
<dbReference type="InterPro" id="IPR050360">
    <property type="entry name" value="MFS_Sugar_Transporters"/>
</dbReference>